<dbReference type="InterPro" id="IPR003034">
    <property type="entry name" value="SAP_dom"/>
</dbReference>
<feature type="region of interest" description="Disordered" evidence="1">
    <location>
        <begin position="252"/>
        <end position="273"/>
    </location>
</feature>
<feature type="compositionally biased region" description="Acidic residues" evidence="1">
    <location>
        <begin position="258"/>
        <end position="273"/>
    </location>
</feature>
<evidence type="ECO:0000259" key="2">
    <source>
        <dbReference type="PROSITE" id="PS50800"/>
    </source>
</evidence>
<accession>A0ABD3MI81</accession>
<dbReference type="PROSITE" id="PS50800">
    <property type="entry name" value="SAP"/>
    <property type="match status" value="1"/>
</dbReference>
<evidence type="ECO:0000313" key="4">
    <source>
        <dbReference type="Proteomes" id="UP001530315"/>
    </source>
</evidence>
<dbReference type="AlphaFoldDB" id="A0ABD3MI81"/>
<name>A0ABD3MI81_9STRA</name>
<evidence type="ECO:0000313" key="3">
    <source>
        <dbReference type="EMBL" id="KAL3762578.1"/>
    </source>
</evidence>
<organism evidence="3 4">
    <name type="scientific">Stephanodiscus triporus</name>
    <dbReference type="NCBI Taxonomy" id="2934178"/>
    <lineage>
        <taxon>Eukaryota</taxon>
        <taxon>Sar</taxon>
        <taxon>Stramenopiles</taxon>
        <taxon>Ochrophyta</taxon>
        <taxon>Bacillariophyta</taxon>
        <taxon>Coscinodiscophyceae</taxon>
        <taxon>Thalassiosirophycidae</taxon>
        <taxon>Stephanodiscales</taxon>
        <taxon>Stephanodiscaceae</taxon>
        <taxon>Stephanodiscus</taxon>
    </lineage>
</organism>
<keyword evidence="4" id="KW-1185">Reference proteome</keyword>
<dbReference type="SUPFAM" id="SSF54695">
    <property type="entry name" value="POZ domain"/>
    <property type="match status" value="1"/>
</dbReference>
<proteinExistence type="predicted"/>
<evidence type="ECO:0000256" key="1">
    <source>
        <dbReference type="SAM" id="MobiDB-lite"/>
    </source>
</evidence>
<dbReference type="CDD" id="cd14733">
    <property type="entry name" value="BACK"/>
    <property type="match status" value="1"/>
</dbReference>
<dbReference type="InterPro" id="IPR011333">
    <property type="entry name" value="SKP1/BTB/POZ_sf"/>
</dbReference>
<dbReference type="Gene3D" id="1.25.40.420">
    <property type="match status" value="1"/>
</dbReference>
<dbReference type="Proteomes" id="UP001530315">
    <property type="component" value="Unassembled WGS sequence"/>
</dbReference>
<protein>
    <recommendedName>
        <fullName evidence="2">SAP domain-containing protein</fullName>
    </recommendedName>
</protein>
<sequence length="273" mass="30136">MENLVDGALVIEVHMKLVDPTKIPPPFIPENPSACKIIQGMFMDEESQILCSRRGRGIQIQCEEESHDFAECSPTLAELCGSEGDKTTPIPIPDVSPDVFHHLLFHLYGGKVADDNMKSHAKEIIDAADKYGVVDLKLSAEACLVKTTTFSVENLMDHLLYADSKNCALLKEAAMDFMVENRDEVLEKVSFRDAPGDFVRDVLAALARGEKKGRTNGDSGTDLSAMRISELRLKAHENGLNVDGSREMLIAALKGVPEEDEEEDSDEDEEEED</sequence>
<dbReference type="Gene3D" id="3.30.710.10">
    <property type="entry name" value="Potassium Channel Kv1.1, Chain A"/>
    <property type="match status" value="1"/>
</dbReference>
<feature type="domain" description="SAP" evidence="2">
    <location>
        <begin position="223"/>
        <end position="257"/>
    </location>
</feature>
<gene>
    <name evidence="3" type="ORF">ACHAW5_003116</name>
</gene>
<dbReference type="EMBL" id="JALLAZ020001824">
    <property type="protein sequence ID" value="KAL3762578.1"/>
    <property type="molecule type" value="Genomic_DNA"/>
</dbReference>
<dbReference type="Pfam" id="PF00651">
    <property type="entry name" value="BTB"/>
    <property type="match status" value="1"/>
</dbReference>
<dbReference type="InterPro" id="IPR000210">
    <property type="entry name" value="BTB/POZ_dom"/>
</dbReference>
<comment type="caution">
    <text evidence="3">The sequence shown here is derived from an EMBL/GenBank/DDBJ whole genome shotgun (WGS) entry which is preliminary data.</text>
</comment>
<reference evidence="3 4" key="1">
    <citation type="submission" date="2024-10" db="EMBL/GenBank/DDBJ databases">
        <title>Updated reference genomes for cyclostephanoid diatoms.</title>
        <authorList>
            <person name="Roberts W.R."/>
            <person name="Alverson A.J."/>
        </authorList>
    </citation>
    <scope>NUCLEOTIDE SEQUENCE [LARGE SCALE GENOMIC DNA]</scope>
    <source>
        <strain evidence="3 4">AJA276-08</strain>
    </source>
</reference>
<dbReference type="PANTHER" id="PTHR24413">
    <property type="entry name" value="SPECKLE-TYPE POZ PROTEIN"/>
    <property type="match status" value="1"/>
</dbReference>